<reference evidence="2 3" key="1">
    <citation type="submission" date="2016-12" db="EMBL/GenBank/DDBJ databases">
        <title>Discovery of methanogenic haloarchaea.</title>
        <authorList>
            <person name="Sorokin D.Y."/>
            <person name="Makarova K.S."/>
            <person name="Abbas B."/>
            <person name="Ferrer M."/>
            <person name="Golyshin P.N."/>
        </authorList>
    </citation>
    <scope>NUCLEOTIDE SEQUENCE [LARGE SCALE GENOMIC DNA]</scope>
    <source>
        <strain evidence="2">AMET1</strain>
    </source>
</reference>
<protein>
    <submittedName>
        <fullName evidence="2">Subunit of KEOPS complex Cgi121</fullName>
    </submittedName>
</protein>
<accession>A0A1Y3GC27</accession>
<organism evidence="2 3">
    <name type="scientific">Methanonatronarchaeum thermophilum</name>
    <dbReference type="NCBI Taxonomy" id="1927129"/>
    <lineage>
        <taxon>Archaea</taxon>
        <taxon>Methanobacteriati</taxon>
        <taxon>Methanobacteriota</taxon>
        <taxon>Methanonatronarchaeia</taxon>
        <taxon>Methanonatronarchaeales</taxon>
        <taxon>Methanonatronarchaeaceae</taxon>
        <taxon>Methanonatronarchaeum</taxon>
    </lineage>
</organism>
<proteinExistence type="inferred from homology"/>
<evidence type="ECO:0000313" key="3">
    <source>
        <dbReference type="Proteomes" id="UP000195137"/>
    </source>
</evidence>
<comment type="caution">
    <text evidence="2">The sequence shown here is derived from an EMBL/GenBank/DDBJ whole genome shotgun (WGS) entry which is preliminary data.</text>
</comment>
<sequence length="177" mass="19442">MNDDAVKKIENSNEVVFKAGVVDIEDINLFLEVLDRHSGDGVVQAVDAGIVAGEEHLRHATLKAINSWKTNPISQSLGMEILLYIVGERQINKALEKAGVAEGSQEIVLVGIGEVGWSSLIEEIGLELDSSLINYNEDKLNKICKTFGIPDRELEAVGKMKTPYLVLERVTLLDTKK</sequence>
<dbReference type="Proteomes" id="UP000195137">
    <property type="component" value="Unassembled WGS sequence"/>
</dbReference>
<dbReference type="RefSeq" id="WP_086637072.1">
    <property type="nucleotide sequence ID" value="NZ_MRZU01000003.1"/>
</dbReference>
<dbReference type="InterPro" id="IPR036504">
    <property type="entry name" value="CGI121/TPRKB_sf"/>
</dbReference>
<dbReference type="InterPro" id="IPR013926">
    <property type="entry name" value="CGI121/TPRKB"/>
</dbReference>
<comment type="similarity">
    <text evidence="1">Belongs to the CGI121/TPRKB family.</text>
</comment>
<name>A0A1Y3GC27_9EURY</name>
<gene>
    <name evidence="2" type="ORF">AMET1_0673</name>
</gene>
<dbReference type="PIRSF" id="PIRSF022062">
    <property type="entry name" value="UCP022062"/>
    <property type="match status" value="1"/>
</dbReference>
<dbReference type="OrthoDB" id="69587at2157"/>
<dbReference type="Pfam" id="PF08617">
    <property type="entry name" value="CGI-121"/>
    <property type="match status" value="1"/>
</dbReference>
<dbReference type="EMBL" id="MRZU01000003">
    <property type="protein sequence ID" value="OUJ19022.1"/>
    <property type="molecule type" value="Genomic_DNA"/>
</dbReference>
<dbReference type="InterPro" id="IPR016799">
    <property type="entry name" value="UCP022062"/>
</dbReference>
<dbReference type="AlphaFoldDB" id="A0A1Y3GC27"/>
<dbReference type="SUPFAM" id="SSF143870">
    <property type="entry name" value="PF0523-like"/>
    <property type="match status" value="1"/>
</dbReference>
<keyword evidence="3" id="KW-1185">Reference proteome</keyword>
<evidence type="ECO:0000256" key="1">
    <source>
        <dbReference type="ARBA" id="ARBA00005546"/>
    </source>
</evidence>
<dbReference type="NCBIfam" id="NF011465">
    <property type="entry name" value="PRK14886.1-1"/>
    <property type="match status" value="1"/>
</dbReference>
<evidence type="ECO:0000313" key="2">
    <source>
        <dbReference type="EMBL" id="OUJ19022.1"/>
    </source>
</evidence>
<dbReference type="Gene3D" id="3.30.2380.10">
    <property type="entry name" value="CGI121/TPRKB"/>
    <property type="match status" value="1"/>
</dbReference>